<evidence type="ECO:0000256" key="1">
    <source>
        <dbReference type="ARBA" id="ARBA00023125"/>
    </source>
</evidence>
<dbReference type="InterPro" id="IPR025525">
    <property type="entry name" value="hAT-like_transposase_RNase-H"/>
</dbReference>
<organism evidence="3 4">
    <name type="scientific">Cucumis melo</name>
    <name type="common">Muskmelon</name>
    <dbReference type="NCBI Taxonomy" id="3656"/>
    <lineage>
        <taxon>Eukaryota</taxon>
        <taxon>Viridiplantae</taxon>
        <taxon>Streptophyta</taxon>
        <taxon>Embryophyta</taxon>
        <taxon>Tracheophyta</taxon>
        <taxon>Spermatophyta</taxon>
        <taxon>Magnoliopsida</taxon>
        <taxon>eudicotyledons</taxon>
        <taxon>Gunneridae</taxon>
        <taxon>Pentapetalae</taxon>
        <taxon>rosids</taxon>
        <taxon>fabids</taxon>
        <taxon>Cucurbitales</taxon>
        <taxon>Cucurbitaceae</taxon>
        <taxon>Benincaseae</taxon>
        <taxon>Cucumis</taxon>
    </lineage>
</organism>
<evidence type="ECO:0000259" key="2">
    <source>
        <dbReference type="Pfam" id="PF14372"/>
    </source>
</evidence>
<dbReference type="Pfam" id="PF14372">
    <property type="entry name" value="hAT-like_RNase-H"/>
    <property type="match status" value="1"/>
</dbReference>
<keyword evidence="1" id="KW-0238">DNA-binding</keyword>
<sequence length="361" mass="41638">MYVNPLEDNVEGEGDSESSLMAASFTQENCRKMLARMVILDELPFKFVESEGFHQFCRALNPKFVIPSRVTVAKDCFQIILNFCQVANHKGDTLGRAIEKCLEGWGIDRLFTITVDNASSNDVTIAYLVKKFKGRNGLVLDGEFIHIRCCAHILNLIVSDALKDLHVSIIRIRNAVKYVRSSPARLQIFKDFAKEDKMSTKNCLTMDVPTRWNSTFTMLDGAIKCQKTFERLEEHDPSYLPKDDIPTTEDWDNEKVFVKFLKTFSEVTMKFSVSMSVTSNIFFHELCLIQEIIREYSSYENALLSQMTLSMQTKFNKYWGIITSEKTNLLLYVSVVLDPRYKLAYVNYCFNEFLEKYCAKI</sequence>
<evidence type="ECO:0000313" key="4">
    <source>
        <dbReference type="RefSeq" id="XP_050945170.1"/>
    </source>
</evidence>
<dbReference type="PANTHER" id="PTHR46481">
    <property type="entry name" value="ZINC FINGER BED DOMAIN-CONTAINING PROTEIN 4"/>
    <property type="match status" value="1"/>
</dbReference>
<proteinExistence type="predicted"/>
<dbReference type="InterPro" id="IPR052035">
    <property type="entry name" value="ZnF_BED_domain_contain"/>
</dbReference>
<evidence type="ECO:0000313" key="3">
    <source>
        <dbReference type="Proteomes" id="UP001652600"/>
    </source>
</evidence>
<feature type="domain" description="hAT-like transposase RNase-H fold" evidence="2">
    <location>
        <begin position="274"/>
        <end position="356"/>
    </location>
</feature>
<dbReference type="GeneID" id="127150709"/>
<name>A0ABM3L563_CUCME</name>
<dbReference type="RefSeq" id="XP_050945170.1">
    <property type="nucleotide sequence ID" value="XM_051089213.1"/>
</dbReference>
<dbReference type="SUPFAM" id="SSF140996">
    <property type="entry name" value="Hermes dimerisation domain"/>
    <property type="match status" value="1"/>
</dbReference>
<keyword evidence="3" id="KW-1185">Reference proteome</keyword>
<dbReference type="PANTHER" id="PTHR46481:SF7">
    <property type="entry name" value="ZINC FINGER BED DOMAIN-CONTAINING PROTEIN RICESLEEPER 2-LIKE"/>
    <property type="match status" value="1"/>
</dbReference>
<dbReference type="SUPFAM" id="SSF53098">
    <property type="entry name" value="Ribonuclease H-like"/>
    <property type="match status" value="1"/>
</dbReference>
<protein>
    <submittedName>
        <fullName evidence="4">Zinc finger BED domain-containing protein RICESLEEPER 2-like</fullName>
    </submittedName>
</protein>
<dbReference type="Proteomes" id="UP001652600">
    <property type="component" value="Chromosome 8"/>
</dbReference>
<accession>A0ABM3L563</accession>
<reference evidence="4" key="1">
    <citation type="submission" date="2025-08" db="UniProtKB">
        <authorList>
            <consortium name="RefSeq"/>
        </authorList>
    </citation>
    <scope>IDENTIFICATION</scope>
    <source>
        <tissue evidence="4">Stem</tissue>
    </source>
</reference>
<gene>
    <name evidence="4" type="primary">LOC127150709</name>
</gene>
<dbReference type="InterPro" id="IPR012337">
    <property type="entry name" value="RNaseH-like_sf"/>
</dbReference>